<reference evidence="19" key="1">
    <citation type="journal article" date="2014" name="FEMS Microbiol. Lett.">
        <title>Draft Genomic DNA Sequence of the Facultatively Methylotrophic Bacterium Acidomonas methanolica type strain MB58.</title>
        <authorList>
            <person name="Higashiura N."/>
            <person name="Hadano H."/>
            <person name="Hirakawa H."/>
            <person name="Matsutani M."/>
            <person name="Takabe S."/>
            <person name="Matsushita K."/>
            <person name="Azuma Y."/>
        </authorList>
    </citation>
    <scope>NUCLEOTIDE SEQUENCE [LARGE SCALE GENOMIC DNA]</scope>
    <source>
        <strain evidence="19">MB58</strain>
    </source>
</reference>
<evidence type="ECO:0000256" key="6">
    <source>
        <dbReference type="ARBA" id="ARBA00022525"/>
    </source>
</evidence>
<dbReference type="InterPro" id="IPR025202">
    <property type="entry name" value="PLD-like_dom"/>
</dbReference>
<evidence type="ECO:0000313" key="18">
    <source>
        <dbReference type="EMBL" id="GAJ29029.1"/>
    </source>
</evidence>
<keyword evidence="4" id="KW-1003">Cell membrane</keyword>
<dbReference type="CDD" id="cd09163">
    <property type="entry name" value="PLDc_CLS_unchar2_2"/>
    <property type="match status" value="1"/>
</dbReference>
<keyword evidence="5" id="KW-0444">Lipid biosynthesis</keyword>
<proteinExistence type="predicted"/>
<dbReference type="OrthoDB" id="9762009at2"/>
<dbReference type="AlphaFoldDB" id="A0A023D4M9"/>
<dbReference type="EMBL" id="BAND01000041">
    <property type="protein sequence ID" value="GAJ29029.1"/>
    <property type="molecule type" value="Genomic_DNA"/>
</dbReference>
<evidence type="ECO:0000256" key="4">
    <source>
        <dbReference type="ARBA" id="ARBA00022475"/>
    </source>
</evidence>
<keyword evidence="11" id="KW-0443">Lipid metabolism</keyword>
<evidence type="ECO:0000256" key="1">
    <source>
        <dbReference type="ARBA" id="ARBA00003145"/>
    </source>
</evidence>
<protein>
    <recommendedName>
        <fullName evidence="15">Cardiolipin synthase</fullName>
        <ecNumber evidence="15">2.7.8.-</ecNumber>
    </recommendedName>
</protein>
<evidence type="ECO:0000256" key="10">
    <source>
        <dbReference type="ARBA" id="ARBA00022989"/>
    </source>
</evidence>
<dbReference type="Pfam" id="PF13091">
    <property type="entry name" value="PLDc_2"/>
    <property type="match status" value="2"/>
</dbReference>
<evidence type="ECO:0000256" key="14">
    <source>
        <dbReference type="ARBA" id="ARBA00023264"/>
    </source>
</evidence>
<evidence type="ECO:0000256" key="12">
    <source>
        <dbReference type="ARBA" id="ARBA00023136"/>
    </source>
</evidence>
<dbReference type="InterPro" id="IPR027379">
    <property type="entry name" value="CLS_N"/>
</dbReference>
<evidence type="ECO:0000259" key="17">
    <source>
        <dbReference type="PROSITE" id="PS50035"/>
    </source>
</evidence>
<evidence type="ECO:0000256" key="2">
    <source>
        <dbReference type="ARBA" id="ARBA00004613"/>
    </source>
</evidence>
<dbReference type="Gene3D" id="3.30.870.10">
    <property type="entry name" value="Endonuclease Chain A"/>
    <property type="match status" value="2"/>
</dbReference>
<dbReference type="GO" id="GO:0032049">
    <property type="term" value="P:cardiolipin biosynthetic process"/>
    <property type="evidence" value="ECO:0007669"/>
    <property type="project" value="UniProtKB-UniRule"/>
</dbReference>
<keyword evidence="9" id="KW-0677">Repeat</keyword>
<evidence type="ECO:0000256" key="13">
    <source>
        <dbReference type="ARBA" id="ARBA00023209"/>
    </source>
</evidence>
<keyword evidence="7" id="KW-0808">Transferase</keyword>
<evidence type="ECO:0000256" key="8">
    <source>
        <dbReference type="ARBA" id="ARBA00022692"/>
    </source>
</evidence>
<dbReference type="PROSITE" id="PS50035">
    <property type="entry name" value="PLD"/>
    <property type="match status" value="2"/>
</dbReference>
<dbReference type="InterPro" id="IPR001736">
    <property type="entry name" value="PLipase_D/transphosphatidylase"/>
</dbReference>
<keyword evidence="10 16" id="KW-1133">Transmembrane helix</keyword>
<comment type="function">
    <text evidence="1">Could be a virulence factor.</text>
</comment>
<accession>A0A023D4M9</accession>
<comment type="caution">
    <text evidence="18">The sequence shown here is derived from an EMBL/GenBank/DDBJ whole genome shotgun (WGS) entry which is preliminary data.</text>
</comment>
<gene>
    <name evidence="18" type="ORF">Amme_041_063</name>
</gene>
<reference evidence="18 19" key="2">
    <citation type="journal article" date="2014" name="FEMS Microbiol. Lett.">
        <title>Draft genomic DNA sequence of the facultatively methylotrophic bacterium Acidomonas methanolica type strain MB58.</title>
        <authorList>
            <person name="Higashiura N."/>
            <person name="Hadano H."/>
            <person name="Hirakawa H."/>
            <person name="Matsutani M."/>
            <person name="Takabe S."/>
            <person name="Matsushita K."/>
            <person name="Azuma Y."/>
        </authorList>
    </citation>
    <scope>NUCLEOTIDE SEQUENCE [LARGE SCALE GENOMIC DNA]</scope>
    <source>
        <strain evidence="18 19">MB58</strain>
    </source>
</reference>
<feature type="transmembrane region" description="Helical" evidence="16">
    <location>
        <begin position="7"/>
        <end position="28"/>
    </location>
</feature>
<dbReference type="EC" id="2.7.8.-" evidence="15"/>
<dbReference type="SMART" id="SM00155">
    <property type="entry name" value="PLDc"/>
    <property type="match status" value="2"/>
</dbReference>
<evidence type="ECO:0000256" key="15">
    <source>
        <dbReference type="NCBIfam" id="TIGR04265"/>
    </source>
</evidence>
<dbReference type="Proteomes" id="UP000019760">
    <property type="component" value="Unassembled WGS sequence"/>
</dbReference>
<name>A0A023D4M9_ACIMT</name>
<sequence>MPLQLSLSDLLLDALRLAIVLAVVVHVLRTKRDTAAATGWIGMMILMPFAGLVLYLMFGVNRVQRRARRLAHKHGWSGRGALTGERFRVEGEFAPLARMVGRLTEWPLLRGNAVDVLHDGDEAYPAMLDAIAGAAHSVLLCSYIFRADEVGMRFVTALAAARQRGVEVRVLVDGIGSGYLYSPVAQQLRRQGVAYARFMHSVWPWRMPFINLRNHRKILTVDGRIGFVGGLNIGQENLLRRRSRRTVADTHFRLRGPVVHQLNEAFARDWSFTCGEELDGPLYFPAPDSAGEVPARVVASGPDNDLEKIEFTMLQAVALARRRITVMTPYFLPDERLVSALCLAAMRGVEIDIVAPETSNHRLIDWARDAHLQPFLDAGCRIWLGRRPFNHSKLLVVDGVWSFIGSANIDLRSLRLNFEINMEIYDTALATTLDTLIRSWPSTRLTHHALDKRSLPIKLRNAAIRLFLPYL</sequence>
<evidence type="ECO:0000256" key="3">
    <source>
        <dbReference type="ARBA" id="ARBA00004651"/>
    </source>
</evidence>
<evidence type="ECO:0000256" key="7">
    <source>
        <dbReference type="ARBA" id="ARBA00022679"/>
    </source>
</evidence>
<feature type="transmembrane region" description="Helical" evidence="16">
    <location>
        <begin position="40"/>
        <end position="60"/>
    </location>
</feature>
<comment type="subcellular location">
    <subcellularLocation>
        <location evidence="3">Cell membrane</location>
        <topology evidence="3">Multi-pass membrane protein</topology>
    </subcellularLocation>
    <subcellularLocation>
        <location evidence="2">Secreted</location>
    </subcellularLocation>
</comment>
<dbReference type="NCBIfam" id="TIGR04265">
    <property type="entry name" value="bac_cardiolipin"/>
    <property type="match status" value="1"/>
</dbReference>
<dbReference type="GO" id="GO:0005576">
    <property type="term" value="C:extracellular region"/>
    <property type="evidence" value="ECO:0007669"/>
    <property type="project" value="UniProtKB-SubCell"/>
</dbReference>
<dbReference type="RefSeq" id="WP_042058321.1">
    <property type="nucleotide sequence ID" value="NZ_BAND01000041.1"/>
</dbReference>
<dbReference type="GO" id="GO:0005886">
    <property type="term" value="C:plasma membrane"/>
    <property type="evidence" value="ECO:0007669"/>
    <property type="project" value="UniProtKB-SubCell"/>
</dbReference>
<evidence type="ECO:0000256" key="16">
    <source>
        <dbReference type="SAM" id="Phobius"/>
    </source>
</evidence>
<feature type="domain" description="PLD phosphodiesterase" evidence="17">
    <location>
        <begin position="386"/>
        <end position="413"/>
    </location>
</feature>
<evidence type="ECO:0000313" key="19">
    <source>
        <dbReference type="Proteomes" id="UP000019760"/>
    </source>
</evidence>
<dbReference type="SUPFAM" id="SSF56024">
    <property type="entry name" value="Phospholipase D/nuclease"/>
    <property type="match status" value="2"/>
</dbReference>
<dbReference type="PANTHER" id="PTHR21248">
    <property type="entry name" value="CARDIOLIPIN SYNTHASE"/>
    <property type="match status" value="1"/>
</dbReference>
<feature type="domain" description="PLD phosphodiesterase" evidence="17">
    <location>
        <begin position="210"/>
        <end position="237"/>
    </location>
</feature>
<dbReference type="GO" id="GO:0008808">
    <property type="term" value="F:cardiolipin synthase activity"/>
    <property type="evidence" value="ECO:0007669"/>
    <property type="project" value="UniProtKB-UniRule"/>
</dbReference>
<keyword evidence="13" id="KW-0594">Phospholipid biosynthesis</keyword>
<dbReference type="PANTHER" id="PTHR21248:SF22">
    <property type="entry name" value="PHOSPHOLIPASE D"/>
    <property type="match status" value="1"/>
</dbReference>
<keyword evidence="12 16" id="KW-0472">Membrane</keyword>
<keyword evidence="14" id="KW-1208">Phospholipid metabolism</keyword>
<keyword evidence="19" id="KW-1185">Reference proteome</keyword>
<keyword evidence="6" id="KW-0964">Secreted</keyword>
<dbReference type="CDD" id="cd09157">
    <property type="entry name" value="PLDc_CLS_unchar2_1"/>
    <property type="match status" value="1"/>
</dbReference>
<dbReference type="InterPro" id="IPR022924">
    <property type="entry name" value="Cardiolipin_synthase"/>
</dbReference>
<keyword evidence="8 16" id="KW-0812">Transmembrane</keyword>
<organism evidence="18 19">
    <name type="scientific">Acidomonas methanolica NBRC 104435</name>
    <dbReference type="NCBI Taxonomy" id="1231351"/>
    <lineage>
        <taxon>Bacteria</taxon>
        <taxon>Pseudomonadati</taxon>
        <taxon>Pseudomonadota</taxon>
        <taxon>Alphaproteobacteria</taxon>
        <taxon>Acetobacterales</taxon>
        <taxon>Acetobacteraceae</taxon>
        <taxon>Acidomonas</taxon>
    </lineage>
</organism>
<evidence type="ECO:0000256" key="11">
    <source>
        <dbReference type="ARBA" id="ARBA00023098"/>
    </source>
</evidence>
<dbReference type="Pfam" id="PF13396">
    <property type="entry name" value="PLDc_N"/>
    <property type="match status" value="1"/>
</dbReference>
<evidence type="ECO:0000256" key="9">
    <source>
        <dbReference type="ARBA" id="ARBA00022737"/>
    </source>
</evidence>
<evidence type="ECO:0000256" key="5">
    <source>
        <dbReference type="ARBA" id="ARBA00022516"/>
    </source>
</evidence>